<keyword evidence="1" id="KW-0472">Membrane</keyword>
<sequence>MRVALAVGGLAVVWIGFQLGALDAIMSLVGGAGELAIGLGVLAILGFFAISEAEEDDSAGDVVGKTADRLDDATDGLLDGMSALVLGLVAIVLTIGGQAIDLLGGLADLAGQSPLVAGQLATIGVGALGALGQLSVTGVVVGGVALLLVGLVWRRR</sequence>
<proteinExistence type="predicted"/>
<name>A0A2I8VFD8_9EURY</name>
<dbReference type="AlphaFoldDB" id="A0A2I8VFD8"/>
<dbReference type="KEGG" id="srub:C2R22_02435"/>
<protein>
    <submittedName>
        <fullName evidence="2">Uncharacterized protein</fullName>
    </submittedName>
</protein>
<reference evidence="2 3" key="1">
    <citation type="submission" date="2018-01" db="EMBL/GenBank/DDBJ databases">
        <title>Complete genome sequence of Salinigranum rubrum GX10T, an extremely halophilic archaeon isolated from a marine solar saltern.</title>
        <authorList>
            <person name="Han S."/>
        </authorList>
    </citation>
    <scope>NUCLEOTIDE SEQUENCE [LARGE SCALE GENOMIC DNA]</scope>
    <source>
        <strain evidence="2 3">GX10</strain>
    </source>
</reference>
<gene>
    <name evidence="2" type="ORF">C2R22_02435</name>
</gene>
<feature type="transmembrane region" description="Helical" evidence="1">
    <location>
        <begin position="120"/>
        <end position="153"/>
    </location>
</feature>
<keyword evidence="1" id="KW-1133">Transmembrane helix</keyword>
<evidence type="ECO:0000313" key="3">
    <source>
        <dbReference type="Proteomes" id="UP000236584"/>
    </source>
</evidence>
<keyword evidence="1" id="KW-0812">Transmembrane</keyword>
<feature type="transmembrane region" description="Helical" evidence="1">
    <location>
        <begin position="77"/>
        <end position="100"/>
    </location>
</feature>
<dbReference type="RefSeq" id="WP_103424223.1">
    <property type="nucleotide sequence ID" value="NZ_CP026309.1"/>
</dbReference>
<feature type="transmembrane region" description="Helical" evidence="1">
    <location>
        <begin position="31"/>
        <end position="50"/>
    </location>
</feature>
<evidence type="ECO:0000256" key="1">
    <source>
        <dbReference type="SAM" id="Phobius"/>
    </source>
</evidence>
<dbReference type="Proteomes" id="UP000236584">
    <property type="component" value="Chromosome"/>
</dbReference>
<organism evidence="2 3">
    <name type="scientific">Salinigranum rubrum</name>
    <dbReference type="NCBI Taxonomy" id="755307"/>
    <lineage>
        <taxon>Archaea</taxon>
        <taxon>Methanobacteriati</taxon>
        <taxon>Methanobacteriota</taxon>
        <taxon>Stenosarchaea group</taxon>
        <taxon>Halobacteria</taxon>
        <taxon>Halobacteriales</taxon>
        <taxon>Haloferacaceae</taxon>
        <taxon>Salinigranum</taxon>
    </lineage>
</organism>
<dbReference type="GeneID" id="35590910"/>
<evidence type="ECO:0000313" key="2">
    <source>
        <dbReference type="EMBL" id="AUV80652.1"/>
    </source>
</evidence>
<accession>A0A2I8VFD8</accession>
<keyword evidence="3" id="KW-1185">Reference proteome</keyword>
<dbReference type="EMBL" id="CP026309">
    <property type="protein sequence ID" value="AUV80652.1"/>
    <property type="molecule type" value="Genomic_DNA"/>
</dbReference>